<name>A0A6I4I4X4_9SPHI</name>
<dbReference type="EMBL" id="CP066775">
    <property type="protein sequence ID" value="QQL48298.1"/>
    <property type="molecule type" value="Genomic_DNA"/>
</dbReference>
<dbReference type="KEGG" id="mgik:GO620_008820"/>
<dbReference type="RefSeq" id="WP_157525843.1">
    <property type="nucleotide sequence ID" value="NZ_CP066775.1"/>
</dbReference>
<protein>
    <submittedName>
        <fullName evidence="1">Uncharacterized protein</fullName>
    </submittedName>
</protein>
<evidence type="ECO:0000313" key="1">
    <source>
        <dbReference type="EMBL" id="QQL48298.1"/>
    </source>
</evidence>
<dbReference type="AlphaFoldDB" id="A0A6I4I4X4"/>
<dbReference type="Proteomes" id="UP000429232">
    <property type="component" value="Chromosome"/>
</dbReference>
<evidence type="ECO:0000313" key="2">
    <source>
        <dbReference type="Proteomes" id="UP000429232"/>
    </source>
</evidence>
<organism evidence="1 2">
    <name type="scientific">Mucilaginibacter ginkgonis</name>
    <dbReference type="NCBI Taxonomy" id="2682091"/>
    <lineage>
        <taxon>Bacteria</taxon>
        <taxon>Pseudomonadati</taxon>
        <taxon>Bacteroidota</taxon>
        <taxon>Sphingobacteriia</taxon>
        <taxon>Sphingobacteriales</taxon>
        <taxon>Sphingobacteriaceae</taxon>
        <taxon>Mucilaginibacter</taxon>
    </lineage>
</organism>
<proteinExistence type="predicted"/>
<reference evidence="1 2" key="1">
    <citation type="submission" date="2020-12" db="EMBL/GenBank/DDBJ databases">
        <title>HMF7856_wgs.fasta genome submission.</title>
        <authorList>
            <person name="Kang H."/>
            <person name="Kim H."/>
            <person name="Joh K."/>
        </authorList>
    </citation>
    <scope>NUCLEOTIDE SEQUENCE [LARGE SCALE GENOMIC DNA]</scope>
    <source>
        <strain evidence="1 2">HMF7856</strain>
    </source>
</reference>
<gene>
    <name evidence="1" type="ORF">GO620_008820</name>
</gene>
<accession>A0A6I4I4X4</accession>
<keyword evidence="2" id="KW-1185">Reference proteome</keyword>
<sequence>MDNVLLILLSTTYDREAVIKALEINGKIDTWFYSFPNTIFVKTSMNPKEMSRFIEEKFGENINFVTQIESDYFGRMSSAQWKNFKKVKNFIP</sequence>